<sequence>MLNGIVSIPKNLKYAVFSLITIFNNGTFVEVQKNSGIWSREFHLIVKSAKTINIMVENELKNRLVPFSKAIVQIRIEILFL</sequence>
<dbReference type="AlphaFoldDB" id="A0A2U1JWQ5"/>
<name>A0A2U1JWQ5_9BACI</name>
<organism evidence="1 2">
    <name type="scientific">Pueribacillus theae</name>
    <dbReference type="NCBI Taxonomy" id="2171751"/>
    <lineage>
        <taxon>Bacteria</taxon>
        <taxon>Bacillati</taxon>
        <taxon>Bacillota</taxon>
        <taxon>Bacilli</taxon>
        <taxon>Bacillales</taxon>
        <taxon>Bacillaceae</taxon>
        <taxon>Pueribacillus</taxon>
    </lineage>
</organism>
<dbReference type="Proteomes" id="UP000245998">
    <property type="component" value="Unassembled WGS sequence"/>
</dbReference>
<comment type="caution">
    <text evidence="1">The sequence shown here is derived from an EMBL/GenBank/DDBJ whole genome shotgun (WGS) entry which is preliminary data.</text>
</comment>
<reference evidence="1 2" key="1">
    <citation type="submission" date="2018-04" db="EMBL/GenBank/DDBJ databases">
        <title>Camelliibacillus theae gen. nov., sp. nov., isolated from Pu'er tea.</title>
        <authorList>
            <person name="Niu L."/>
        </authorList>
    </citation>
    <scope>NUCLEOTIDE SEQUENCE [LARGE SCALE GENOMIC DNA]</scope>
    <source>
        <strain evidence="1 2">T8</strain>
    </source>
</reference>
<protein>
    <submittedName>
        <fullName evidence="1">Uncharacterized protein</fullName>
    </submittedName>
</protein>
<dbReference type="EMBL" id="QCZG01000030">
    <property type="protein sequence ID" value="PWA09263.1"/>
    <property type="molecule type" value="Genomic_DNA"/>
</dbReference>
<evidence type="ECO:0000313" key="1">
    <source>
        <dbReference type="EMBL" id="PWA09263.1"/>
    </source>
</evidence>
<evidence type="ECO:0000313" key="2">
    <source>
        <dbReference type="Proteomes" id="UP000245998"/>
    </source>
</evidence>
<proteinExistence type="predicted"/>
<gene>
    <name evidence="1" type="ORF">DCC39_13490</name>
</gene>
<accession>A0A2U1JWQ5</accession>
<keyword evidence="2" id="KW-1185">Reference proteome</keyword>